<keyword evidence="1" id="KW-0812">Transmembrane</keyword>
<dbReference type="PANTHER" id="PTHR31672">
    <property type="entry name" value="BNACNNG10540D PROTEIN"/>
    <property type="match status" value="1"/>
</dbReference>
<keyword evidence="1" id="KW-1133">Transmembrane helix</keyword>
<gene>
    <name evidence="4" type="primary">LOC107486477</name>
</gene>
<dbReference type="InterPro" id="IPR001810">
    <property type="entry name" value="F-box_dom"/>
</dbReference>
<dbReference type="GeneID" id="107486477"/>
<dbReference type="SUPFAM" id="SSF81383">
    <property type="entry name" value="F-box domain"/>
    <property type="match status" value="1"/>
</dbReference>
<proteinExistence type="predicted"/>
<dbReference type="Gene3D" id="1.20.1280.50">
    <property type="match status" value="1"/>
</dbReference>
<dbReference type="KEGG" id="adu:107486477"/>
<dbReference type="InterPro" id="IPR036047">
    <property type="entry name" value="F-box-like_dom_sf"/>
</dbReference>
<name>A0A9C6WTG7_ARADU</name>
<evidence type="ECO:0000313" key="4">
    <source>
        <dbReference type="RefSeq" id="XP_052116825.1"/>
    </source>
</evidence>
<dbReference type="AlphaFoldDB" id="A0A9C6WTG7"/>
<reference evidence="4" key="2">
    <citation type="submission" date="2025-08" db="UniProtKB">
        <authorList>
            <consortium name="RefSeq"/>
        </authorList>
    </citation>
    <scope>IDENTIFICATION</scope>
    <source>
        <tissue evidence="4">Whole plant</tissue>
    </source>
</reference>
<protein>
    <submittedName>
        <fullName evidence="4">F-box/kelch-repeat protein At3g23880-like</fullName>
    </submittedName>
</protein>
<dbReference type="RefSeq" id="XP_052116825.1">
    <property type="nucleotide sequence ID" value="XM_052260865.1"/>
</dbReference>
<evidence type="ECO:0000313" key="3">
    <source>
        <dbReference type="Proteomes" id="UP000515211"/>
    </source>
</evidence>
<dbReference type="Proteomes" id="UP000515211">
    <property type="component" value="Chromosome 4"/>
</dbReference>
<evidence type="ECO:0000259" key="2">
    <source>
        <dbReference type="Pfam" id="PF00646"/>
    </source>
</evidence>
<keyword evidence="1" id="KW-0472">Membrane</keyword>
<reference evidence="3" key="1">
    <citation type="journal article" date="2016" name="Nat. Genet.">
        <title>The genome sequences of Arachis duranensis and Arachis ipaensis, the diploid ancestors of cultivated peanut.</title>
        <authorList>
            <person name="Bertioli D.J."/>
            <person name="Cannon S.B."/>
            <person name="Froenicke L."/>
            <person name="Huang G."/>
            <person name="Farmer A.D."/>
            <person name="Cannon E.K."/>
            <person name="Liu X."/>
            <person name="Gao D."/>
            <person name="Clevenger J."/>
            <person name="Dash S."/>
            <person name="Ren L."/>
            <person name="Moretzsohn M.C."/>
            <person name="Shirasawa K."/>
            <person name="Huang W."/>
            <person name="Vidigal B."/>
            <person name="Abernathy B."/>
            <person name="Chu Y."/>
            <person name="Niederhuth C.E."/>
            <person name="Umale P."/>
            <person name="Araujo A.C."/>
            <person name="Kozik A."/>
            <person name="Kim K.D."/>
            <person name="Burow M.D."/>
            <person name="Varshney R.K."/>
            <person name="Wang X."/>
            <person name="Zhang X."/>
            <person name="Barkley N."/>
            <person name="Guimaraes P.M."/>
            <person name="Isobe S."/>
            <person name="Guo B."/>
            <person name="Liao B."/>
            <person name="Stalker H.T."/>
            <person name="Schmitz R.J."/>
            <person name="Scheffler B.E."/>
            <person name="Leal-Bertioli S.C."/>
            <person name="Xun X."/>
            <person name="Jackson S.A."/>
            <person name="Michelmore R."/>
            <person name="Ozias-Akins P."/>
        </authorList>
    </citation>
    <scope>NUCLEOTIDE SEQUENCE [LARGE SCALE GENOMIC DNA]</scope>
    <source>
        <strain evidence="3">cv. V14167</strain>
    </source>
</reference>
<evidence type="ECO:0000256" key="1">
    <source>
        <dbReference type="SAM" id="Phobius"/>
    </source>
</evidence>
<dbReference type="InterPro" id="IPR050796">
    <property type="entry name" value="SCF_F-box_component"/>
</dbReference>
<keyword evidence="3" id="KW-1185">Reference proteome</keyword>
<organism evidence="3 4">
    <name type="scientific">Arachis duranensis</name>
    <name type="common">Wild peanut</name>
    <dbReference type="NCBI Taxonomy" id="130453"/>
    <lineage>
        <taxon>Eukaryota</taxon>
        <taxon>Viridiplantae</taxon>
        <taxon>Streptophyta</taxon>
        <taxon>Embryophyta</taxon>
        <taxon>Tracheophyta</taxon>
        <taxon>Spermatophyta</taxon>
        <taxon>Magnoliopsida</taxon>
        <taxon>eudicotyledons</taxon>
        <taxon>Gunneridae</taxon>
        <taxon>Pentapetalae</taxon>
        <taxon>rosids</taxon>
        <taxon>fabids</taxon>
        <taxon>Fabales</taxon>
        <taxon>Fabaceae</taxon>
        <taxon>Papilionoideae</taxon>
        <taxon>50 kb inversion clade</taxon>
        <taxon>dalbergioids sensu lato</taxon>
        <taxon>Dalbergieae</taxon>
        <taxon>Pterocarpus clade</taxon>
        <taxon>Arachis</taxon>
    </lineage>
</organism>
<accession>A0A9C6WTG7</accession>
<sequence>MEQSSMEKKKLKSINHLLPPELIQAILLRVPIKHLVCVRCVSKLWNTLIPIPISQNPILTSLSHPLIHASSSKTILTLTPLTSTHCFKMIMMALIQRIPFMKNPPSDFHFLGSCRGFVLLHSEPQFLILWNPLTDSSKRISYSHMVNATTSNRDYDCLVKVFCFLHDALLCGFEYDASQDDYVVVVAYKGKHGENHCDLCCLRSNSWINLDPALPKSLYWDYWKPRGCSVTGLFIGLLMSTVLTFLSLIRRKEVSPRYLCQ</sequence>
<dbReference type="PANTHER" id="PTHR31672:SF13">
    <property type="entry name" value="F-BOX PROTEIN CPR30-LIKE"/>
    <property type="match status" value="1"/>
</dbReference>
<feature type="domain" description="F-box" evidence="2">
    <location>
        <begin position="18"/>
        <end position="49"/>
    </location>
</feature>
<feature type="transmembrane region" description="Helical" evidence="1">
    <location>
        <begin position="230"/>
        <end position="249"/>
    </location>
</feature>
<dbReference type="Pfam" id="PF00646">
    <property type="entry name" value="F-box"/>
    <property type="match status" value="1"/>
</dbReference>